<dbReference type="EMBL" id="FRAS01000012">
    <property type="protein sequence ID" value="SHL26919.1"/>
    <property type="molecule type" value="Genomic_DNA"/>
</dbReference>
<sequence>MAVPIPNPSLSPQQFETKWLGRFADNEFQNITEATFQEFVKDIRRNFLNRLATTTNDIRGGLYRIPNLDALATIPTYMLVAEMTAVAVAGGTASQVVTSELAGIDLPPIYFQLRRHSLGTIEAYRDEKPETVEKVMCLWVQTSGSEDDKVNSYPTLVLEDQPFEAGDVVKWTFGNGQTRLLELKKKVPLPGQAPWNPEPTGEDDDPNYINFASLTADVPTGGSFSPEQLAATTHSESQIHFEAVEDANNNDEIRHYGTLHGQAVATGHLQNGAVTEDKVSVGIQNKLNRPLMPRVYATSLGGGQYQGTSLADALSFTGIFGAVRLNYAFTLLSSAQLAAGTYLENGPHIQELNGLTLFVREYSRVVNLVAQNGTIEINGLGGTHFIGGYFPQVVFKVPAGKELTLESVGLKDNTFSGGGKVYLKGTSVLPAGTTILNGTQVVAAPGGTSAEPYQATTDGSAGTDKLVLTTAKTFAVVRNVNASGYKAQVLKSGDNTAWGPERTSDADVTADIAAAFATAGTTDVVLVVVPQRTNTAFNAYTLFTLS</sequence>
<name>A0A1M6Z9A0_9BACT</name>
<gene>
    <name evidence="1" type="ORF">SAMN02746009_02460</name>
</gene>
<keyword evidence="2" id="KW-1185">Reference proteome</keyword>
<organism evidence="1 2">
    <name type="scientific">Hymenobacter psychrotolerans DSM 18569</name>
    <dbReference type="NCBI Taxonomy" id="1121959"/>
    <lineage>
        <taxon>Bacteria</taxon>
        <taxon>Pseudomonadati</taxon>
        <taxon>Bacteroidota</taxon>
        <taxon>Cytophagia</taxon>
        <taxon>Cytophagales</taxon>
        <taxon>Hymenobacteraceae</taxon>
        <taxon>Hymenobacter</taxon>
    </lineage>
</organism>
<evidence type="ECO:0000313" key="1">
    <source>
        <dbReference type="EMBL" id="SHL26919.1"/>
    </source>
</evidence>
<dbReference type="Proteomes" id="UP000183947">
    <property type="component" value="Unassembled WGS sequence"/>
</dbReference>
<dbReference type="RefSeq" id="WP_073285277.1">
    <property type="nucleotide sequence ID" value="NZ_FRAS01000012.1"/>
</dbReference>
<accession>A0A1M6Z9A0</accession>
<evidence type="ECO:0000313" key="2">
    <source>
        <dbReference type="Proteomes" id="UP000183947"/>
    </source>
</evidence>
<dbReference type="OrthoDB" id="888920at2"/>
<reference evidence="2" key="1">
    <citation type="submission" date="2016-11" db="EMBL/GenBank/DDBJ databases">
        <authorList>
            <person name="Varghese N."/>
            <person name="Submissions S."/>
        </authorList>
    </citation>
    <scope>NUCLEOTIDE SEQUENCE [LARGE SCALE GENOMIC DNA]</scope>
    <source>
        <strain evidence="2">DSM 18569</strain>
    </source>
</reference>
<dbReference type="STRING" id="1121959.SAMN02746009_02460"/>
<dbReference type="AlphaFoldDB" id="A0A1M6Z9A0"/>
<proteinExistence type="predicted"/>
<protein>
    <submittedName>
        <fullName evidence="1">Uncharacterized protein</fullName>
    </submittedName>
</protein>